<accession>A0A9P7FN07</accession>
<protein>
    <recommendedName>
        <fullName evidence="3">Pheromone</fullName>
    </recommendedName>
</protein>
<dbReference type="AlphaFoldDB" id="A0A9P7FN07"/>
<comment type="caution">
    <text evidence="1">The sequence shown here is derived from an EMBL/GenBank/DDBJ whole genome shotgun (WGS) entry which is preliminary data.</text>
</comment>
<feature type="non-terminal residue" evidence="1">
    <location>
        <position position="1"/>
    </location>
</feature>
<proteinExistence type="predicted"/>
<dbReference type="Proteomes" id="UP000775547">
    <property type="component" value="Unassembled WGS sequence"/>
</dbReference>
<reference evidence="1" key="2">
    <citation type="submission" date="2021-10" db="EMBL/GenBank/DDBJ databases">
        <title>Phylogenomics reveals ancestral predisposition of the termite-cultivated fungus Termitomyces towards a domesticated lifestyle.</title>
        <authorList>
            <person name="Auxier B."/>
            <person name="Grum-Grzhimaylo A."/>
            <person name="Cardenas M.E."/>
            <person name="Lodge J.D."/>
            <person name="Laessoe T."/>
            <person name="Pedersen O."/>
            <person name="Smith M.E."/>
            <person name="Kuyper T.W."/>
            <person name="Franco-Molano E.A."/>
            <person name="Baroni T.J."/>
            <person name="Aanen D.K."/>
        </authorList>
    </citation>
    <scope>NUCLEOTIDE SEQUENCE</scope>
    <source>
        <strain evidence="1">AP01</strain>
        <tissue evidence="1">Mycelium</tissue>
    </source>
</reference>
<evidence type="ECO:0008006" key="3">
    <source>
        <dbReference type="Google" id="ProtNLM"/>
    </source>
</evidence>
<dbReference type="EMBL" id="JABCKV010004826">
    <property type="protein sequence ID" value="KAG5633634.1"/>
    <property type="molecule type" value="Genomic_DNA"/>
</dbReference>
<keyword evidence="2" id="KW-1185">Reference proteome</keyword>
<evidence type="ECO:0000313" key="2">
    <source>
        <dbReference type="Proteomes" id="UP000775547"/>
    </source>
</evidence>
<reference evidence="1" key="1">
    <citation type="submission" date="2020-07" db="EMBL/GenBank/DDBJ databases">
        <authorList>
            <person name="Nieuwenhuis M."/>
            <person name="Van De Peppel L.J.J."/>
        </authorList>
    </citation>
    <scope>NUCLEOTIDE SEQUENCE</scope>
    <source>
        <strain evidence="1">AP01</strain>
        <tissue evidence="1">Mycelium</tissue>
    </source>
</reference>
<sequence length="50" mass="5022">DISINDQESSGSNNGTTGYCVVAARPVMDIPTNQEGSGSNNGTGGYCVIA</sequence>
<name>A0A9P7FN07_9AGAR</name>
<evidence type="ECO:0000313" key="1">
    <source>
        <dbReference type="EMBL" id="KAG5633634.1"/>
    </source>
</evidence>
<dbReference type="OrthoDB" id="3045885at2759"/>
<gene>
    <name evidence="1" type="ORF">DXG03_006881</name>
</gene>
<organism evidence="1 2">
    <name type="scientific">Asterophora parasitica</name>
    <dbReference type="NCBI Taxonomy" id="117018"/>
    <lineage>
        <taxon>Eukaryota</taxon>
        <taxon>Fungi</taxon>
        <taxon>Dikarya</taxon>
        <taxon>Basidiomycota</taxon>
        <taxon>Agaricomycotina</taxon>
        <taxon>Agaricomycetes</taxon>
        <taxon>Agaricomycetidae</taxon>
        <taxon>Agaricales</taxon>
        <taxon>Tricholomatineae</taxon>
        <taxon>Lyophyllaceae</taxon>
        <taxon>Asterophora</taxon>
    </lineage>
</organism>